<dbReference type="RefSeq" id="WP_201918458.1">
    <property type="nucleotide sequence ID" value="NZ_JAERQG010000001.1"/>
</dbReference>
<gene>
    <name evidence="1" type="ORF">JKP34_05370</name>
</gene>
<proteinExistence type="predicted"/>
<dbReference type="EMBL" id="JAERQG010000001">
    <property type="protein sequence ID" value="MBL0764671.1"/>
    <property type="molecule type" value="Genomic_DNA"/>
</dbReference>
<sequence length="178" mass="20658">MIRSVLLFLLILFPFQDSTLKKQKLTEYLTMEVSTSLREMTQQELSAKFLGAKIPDAALTDEASAIELTITGSPTFWLEKDLNLLKDFYDSSIPSLFSDIEFSKKKIVNINERQFVAYEFEGTPQVDDNNRTPEKRYTYLLYTIFRNGLVTISFSCPPYLKDEWKPVAHQMFESIKLK</sequence>
<accession>A0A937ADG6</accession>
<dbReference type="AlphaFoldDB" id="A0A937ADG6"/>
<evidence type="ECO:0000313" key="2">
    <source>
        <dbReference type="Proteomes" id="UP000642920"/>
    </source>
</evidence>
<protein>
    <submittedName>
        <fullName evidence="1">Uncharacterized protein</fullName>
    </submittedName>
</protein>
<reference evidence="1" key="1">
    <citation type="submission" date="2021-01" db="EMBL/GenBank/DDBJ databases">
        <title>Marivirga sp. nov., isolated from intertidal surface sediments.</title>
        <authorList>
            <person name="Zhang M."/>
        </authorList>
    </citation>
    <scope>NUCLEOTIDE SEQUENCE</scope>
    <source>
        <strain evidence="1">SM1354</strain>
    </source>
</reference>
<comment type="caution">
    <text evidence="1">The sequence shown here is derived from an EMBL/GenBank/DDBJ whole genome shotgun (WGS) entry which is preliminary data.</text>
</comment>
<evidence type="ECO:0000313" key="1">
    <source>
        <dbReference type="EMBL" id="MBL0764671.1"/>
    </source>
</evidence>
<name>A0A937ADG6_9BACT</name>
<keyword evidence="2" id="KW-1185">Reference proteome</keyword>
<organism evidence="1 2">
    <name type="scientific">Marivirga atlantica</name>
    <dbReference type="NCBI Taxonomy" id="1548457"/>
    <lineage>
        <taxon>Bacteria</taxon>
        <taxon>Pseudomonadati</taxon>
        <taxon>Bacteroidota</taxon>
        <taxon>Cytophagia</taxon>
        <taxon>Cytophagales</taxon>
        <taxon>Marivirgaceae</taxon>
        <taxon>Marivirga</taxon>
    </lineage>
</organism>
<dbReference type="Proteomes" id="UP000642920">
    <property type="component" value="Unassembled WGS sequence"/>
</dbReference>